<gene>
    <name evidence="1" type="ORF">BBA_03079</name>
</gene>
<dbReference type="InParanoid" id="J5JTL7"/>
<dbReference type="AlphaFoldDB" id="J5JTL7"/>
<name>J5JTL7_BEAB2</name>
<dbReference type="Proteomes" id="UP000002762">
    <property type="component" value="Unassembled WGS sequence"/>
</dbReference>
<accession>J5JTL7</accession>
<dbReference type="GeneID" id="19886091"/>
<reference evidence="1 2" key="1">
    <citation type="journal article" date="2012" name="Sci. Rep.">
        <title>Genomic perspectives on the evolution of fungal entomopathogenicity in Beauveria bassiana.</title>
        <authorList>
            <person name="Xiao G."/>
            <person name="Ying S.H."/>
            <person name="Zheng P."/>
            <person name="Wang Z.L."/>
            <person name="Zhang S."/>
            <person name="Xie X.Q."/>
            <person name="Shang Y."/>
            <person name="St Leger R.J."/>
            <person name="Zhao G.P."/>
            <person name="Wang C."/>
            <person name="Feng M.G."/>
        </authorList>
    </citation>
    <scope>NUCLEOTIDE SEQUENCE [LARGE SCALE GENOMIC DNA]</scope>
    <source>
        <strain evidence="1 2">ARSEF 2860</strain>
    </source>
</reference>
<dbReference type="GO" id="GO:0016740">
    <property type="term" value="F:transferase activity"/>
    <property type="evidence" value="ECO:0007669"/>
    <property type="project" value="UniProtKB-KW"/>
</dbReference>
<keyword evidence="1" id="KW-0808">Transferase</keyword>
<sequence length="95" mass="11496">MRESWASGDFLTVYAARRSFAFDCIYWNKIDQRFFGADEQDIPPEDMWEKRLELLDEQTREAMDSFVERKMKETQTKELAWDPDRYTLEWAKVVS</sequence>
<dbReference type="RefSeq" id="XP_008596398.1">
    <property type="nucleotide sequence ID" value="XM_008598176.1"/>
</dbReference>
<evidence type="ECO:0000313" key="2">
    <source>
        <dbReference type="Proteomes" id="UP000002762"/>
    </source>
</evidence>
<evidence type="ECO:0000313" key="1">
    <source>
        <dbReference type="EMBL" id="EJP68183.1"/>
    </source>
</evidence>
<dbReference type="HOGENOM" id="CLU_164893_0_0_1"/>
<dbReference type="EMBL" id="JH725155">
    <property type="protein sequence ID" value="EJP68183.1"/>
    <property type="molecule type" value="Genomic_DNA"/>
</dbReference>
<organism evidence="1 2">
    <name type="scientific">Beauveria bassiana (strain ARSEF 2860)</name>
    <name type="common">White muscardine disease fungus</name>
    <name type="synonym">Tritirachium shiotae</name>
    <dbReference type="NCBI Taxonomy" id="655819"/>
    <lineage>
        <taxon>Eukaryota</taxon>
        <taxon>Fungi</taxon>
        <taxon>Dikarya</taxon>
        <taxon>Ascomycota</taxon>
        <taxon>Pezizomycotina</taxon>
        <taxon>Sordariomycetes</taxon>
        <taxon>Hypocreomycetidae</taxon>
        <taxon>Hypocreales</taxon>
        <taxon>Cordycipitaceae</taxon>
        <taxon>Beauveria</taxon>
    </lineage>
</organism>
<protein>
    <submittedName>
        <fullName evidence="1">Phosphotransferase family protein</fullName>
    </submittedName>
</protein>
<proteinExistence type="predicted"/>
<keyword evidence="2" id="KW-1185">Reference proteome</keyword>